<dbReference type="EMBL" id="CP060131">
    <property type="protein sequence ID" value="QNG50200.1"/>
    <property type="molecule type" value="Genomic_DNA"/>
</dbReference>
<dbReference type="Proteomes" id="UP000515728">
    <property type="component" value="Chromosome"/>
</dbReference>
<evidence type="ECO:0000256" key="2">
    <source>
        <dbReference type="SAM" id="Phobius"/>
    </source>
</evidence>
<evidence type="ECO:0000313" key="4">
    <source>
        <dbReference type="Proteomes" id="UP000515728"/>
    </source>
</evidence>
<name>A0A7G7MBN9_9PSEU</name>
<gene>
    <name evidence="3" type="ORF">H6H00_18270</name>
</gene>
<reference evidence="3 4" key="1">
    <citation type="submission" date="2020-08" db="EMBL/GenBank/DDBJ databases">
        <authorList>
            <person name="Mo P."/>
        </authorList>
    </citation>
    <scope>NUCLEOTIDE SEQUENCE [LARGE SCALE GENOMIC DNA]</scope>
    <source>
        <strain evidence="3 4">CGMCC 4.1532</strain>
    </source>
</reference>
<evidence type="ECO:0000313" key="3">
    <source>
        <dbReference type="EMBL" id="QNG50200.1"/>
    </source>
</evidence>
<keyword evidence="2" id="KW-0472">Membrane</keyword>
<accession>A0A7G7MBN9</accession>
<dbReference type="KEGG" id="ppel:H6H00_18270"/>
<organism evidence="3 4">
    <name type="scientific">Pseudonocardia petroleophila</name>
    <dbReference type="NCBI Taxonomy" id="37331"/>
    <lineage>
        <taxon>Bacteria</taxon>
        <taxon>Bacillati</taxon>
        <taxon>Actinomycetota</taxon>
        <taxon>Actinomycetes</taxon>
        <taxon>Pseudonocardiales</taxon>
        <taxon>Pseudonocardiaceae</taxon>
        <taxon>Pseudonocardia</taxon>
    </lineage>
</organism>
<dbReference type="RefSeq" id="WP_185716962.1">
    <property type="nucleotide sequence ID" value="NZ_BAAAWI010000001.1"/>
</dbReference>
<keyword evidence="2" id="KW-1133">Transmembrane helix</keyword>
<dbReference type="AlphaFoldDB" id="A0A7G7MBN9"/>
<keyword evidence="4" id="KW-1185">Reference proteome</keyword>
<keyword evidence="2" id="KW-0812">Transmembrane</keyword>
<sequence length="215" mass="22472">MTTGIATRGSTTASGSPITNGTPTDIRRRGRARRLSIGALMTVLGAVGSVVVFQQIGDRVPAIGIARTVPFGQQVTEQDLRQILLPTGSELALVEWERSDEIVGRYAVTDLLPGQIMTRDAVTADRLPGPGQAIVGVAVEPGQVPVTPLAPRDQVLVVDAGESSGSGVDASVLRTGPIDVGSRRTVDLLVSDVDAPRVARLAEAGRAVLVLVERR</sequence>
<protein>
    <recommendedName>
        <fullName evidence="5">SAF domain-containing protein</fullName>
    </recommendedName>
</protein>
<evidence type="ECO:0008006" key="5">
    <source>
        <dbReference type="Google" id="ProtNLM"/>
    </source>
</evidence>
<feature type="compositionally biased region" description="Polar residues" evidence="1">
    <location>
        <begin position="1"/>
        <end position="23"/>
    </location>
</feature>
<evidence type="ECO:0000256" key="1">
    <source>
        <dbReference type="SAM" id="MobiDB-lite"/>
    </source>
</evidence>
<feature type="region of interest" description="Disordered" evidence="1">
    <location>
        <begin position="1"/>
        <end position="28"/>
    </location>
</feature>
<proteinExistence type="predicted"/>
<feature type="transmembrane region" description="Helical" evidence="2">
    <location>
        <begin position="35"/>
        <end position="53"/>
    </location>
</feature>